<evidence type="ECO:0000256" key="6">
    <source>
        <dbReference type="ARBA" id="ARBA00022827"/>
    </source>
</evidence>
<comment type="catalytic activity">
    <reaction evidence="9 10">
        <text>L-threonyl-[protein] + FAD = FMN-L-threonyl-[protein] + AMP + H(+)</text>
        <dbReference type="Rhea" id="RHEA:36847"/>
        <dbReference type="Rhea" id="RHEA-COMP:11060"/>
        <dbReference type="Rhea" id="RHEA-COMP:11061"/>
        <dbReference type="ChEBI" id="CHEBI:15378"/>
        <dbReference type="ChEBI" id="CHEBI:30013"/>
        <dbReference type="ChEBI" id="CHEBI:57692"/>
        <dbReference type="ChEBI" id="CHEBI:74257"/>
        <dbReference type="ChEBI" id="CHEBI:456215"/>
        <dbReference type="EC" id="2.7.1.180"/>
    </reaction>
</comment>
<evidence type="ECO:0000256" key="4">
    <source>
        <dbReference type="ARBA" id="ARBA00022679"/>
    </source>
</evidence>
<evidence type="ECO:0000256" key="8">
    <source>
        <dbReference type="ARBA" id="ARBA00031306"/>
    </source>
</evidence>
<dbReference type="PANTHER" id="PTHR30040">
    <property type="entry name" value="THIAMINE BIOSYNTHESIS LIPOPROTEIN APBE"/>
    <property type="match status" value="1"/>
</dbReference>
<feature type="binding site" evidence="11">
    <location>
        <position position="280"/>
    </location>
    <ligand>
        <name>Mg(2+)</name>
        <dbReference type="ChEBI" id="CHEBI:18420"/>
    </ligand>
</feature>
<dbReference type="SUPFAM" id="SSF143631">
    <property type="entry name" value="ApbE-like"/>
    <property type="match status" value="1"/>
</dbReference>
<evidence type="ECO:0000256" key="1">
    <source>
        <dbReference type="ARBA" id="ARBA00011955"/>
    </source>
</evidence>
<comment type="caution">
    <text evidence="12">The sequence shown here is derived from an EMBL/GenBank/DDBJ whole genome shotgun (WGS) entry which is preliminary data.</text>
</comment>
<proteinExistence type="inferred from homology"/>
<keyword evidence="6 10" id="KW-0274">FAD</keyword>
<dbReference type="Proteomes" id="UP000193926">
    <property type="component" value="Unassembled WGS sequence"/>
</dbReference>
<organism evidence="12 13">
    <name type="scientific">Marivita geojedonensis</name>
    <dbReference type="NCBI Taxonomy" id="1123756"/>
    <lineage>
        <taxon>Bacteria</taxon>
        <taxon>Pseudomonadati</taxon>
        <taxon>Pseudomonadota</taxon>
        <taxon>Alphaproteobacteria</taxon>
        <taxon>Rhodobacterales</taxon>
        <taxon>Roseobacteraceae</taxon>
        <taxon>Marivita</taxon>
    </lineage>
</organism>
<dbReference type="AlphaFoldDB" id="A0A1X4NQ94"/>
<evidence type="ECO:0000256" key="11">
    <source>
        <dbReference type="PIRSR" id="PIRSR006268-2"/>
    </source>
</evidence>
<comment type="similarity">
    <text evidence="10">Belongs to the ApbE family.</text>
</comment>
<feature type="binding site" evidence="11">
    <location>
        <position position="162"/>
    </location>
    <ligand>
        <name>Mg(2+)</name>
        <dbReference type="ChEBI" id="CHEBI:18420"/>
    </ligand>
</feature>
<dbReference type="GO" id="GO:0016740">
    <property type="term" value="F:transferase activity"/>
    <property type="evidence" value="ECO:0007669"/>
    <property type="project" value="UniProtKB-UniRule"/>
</dbReference>
<name>A0A1X4NQ94_9RHOB</name>
<dbReference type="STRING" id="1123756.MGEO_00850"/>
<protein>
    <recommendedName>
        <fullName evidence="2 10">FAD:protein FMN transferase</fullName>
        <ecNumber evidence="1 10">2.7.1.180</ecNumber>
    </recommendedName>
    <alternativeName>
        <fullName evidence="8 10">Flavin transferase</fullName>
    </alternativeName>
</protein>
<accession>A0A1X4NQ94</accession>
<comment type="cofactor">
    <cofactor evidence="11">
        <name>Mg(2+)</name>
        <dbReference type="ChEBI" id="CHEBI:18420"/>
    </cofactor>
    <cofactor evidence="11">
        <name>Mn(2+)</name>
        <dbReference type="ChEBI" id="CHEBI:29035"/>
    </cofactor>
    <text evidence="11">Magnesium. Can also use manganese.</text>
</comment>
<keyword evidence="3 10" id="KW-0285">Flavoprotein</keyword>
<dbReference type="RefSeq" id="WP_085634802.1">
    <property type="nucleotide sequence ID" value="NZ_PVTN01000001.1"/>
</dbReference>
<dbReference type="GO" id="GO:0046872">
    <property type="term" value="F:metal ion binding"/>
    <property type="evidence" value="ECO:0007669"/>
    <property type="project" value="UniProtKB-UniRule"/>
</dbReference>
<evidence type="ECO:0000256" key="10">
    <source>
        <dbReference type="PIRNR" id="PIRNR006268"/>
    </source>
</evidence>
<keyword evidence="5 10" id="KW-0479">Metal-binding</keyword>
<evidence type="ECO:0000256" key="7">
    <source>
        <dbReference type="ARBA" id="ARBA00022842"/>
    </source>
</evidence>
<dbReference type="PANTHER" id="PTHR30040:SF2">
    <property type="entry name" value="FAD:PROTEIN FMN TRANSFERASE"/>
    <property type="match status" value="1"/>
</dbReference>
<dbReference type="EMBL" id="JFKC01000001">
    <property type="protein sequence ID" value="OSQ53145.1"/>
    <property type="molecule type" value="Genomic_DNA"/>
</dbReference>
<dbReference type="OrthoDB" id="9778595at2"/>
<evidence type="ECO:0000313" key="13">
    <source>
        <dbReference type="Proteomes" id="UP000193926"/>
    </source>
</evidence>
<keyword evidence="13" id="KW-1185">Reference proteome</keyword>
<dbReference type="Pfam" id="PF02424">
    <property type="entry name" value="ApbE"/>
    <property type="match status" value="1"/>
</dbReference>
<feature type="binding site" evidence="11">
    <location>
        <position position="276"/>
    </location>
    <ligand>
        <name>Mg(2+)</name>
        <dbReference type="ChEBI" id="CHEBI:18420"/>
    </ligand>
</feature>
<evidence type="ECO:0000313" key="12">
    <source>
        <dbReference type="EMBL" id="OSQ53145.1"/>
    </source>
</evidence>
<evidence type="ECO:0000256" key="9">
    <source>
        <dbReference type="ARBA" id="ARBA00048540"/>
    </source>
</evidence>
<evidence type="ECO:0000256" key="3">
    <source>
        <dbReference type="ARBA" id="ARBA00022630"/>
    </source>
</evidence>
<evidence type="ECO:0000256" key="2">
    <source>
        <dbReference type="ARBA" id="ARBA00016337"/>
    </source>
</evidence>
<keyword evidence="7 10" id="KW-0460">Magnesium</keyword>
<evidence type="ECO:0000256" key="5">
    <source>
        <dbReference type="ARBA" id="ARBA00022723"/>
    </source>
</evidence>
<dbReference type="PIRSF" id="PIRSF006268">
    <property type="entry name" value="ApbE"/>
    <property type="match status" value="1"/>
</dbReference>
<reference evidence="12 13" key="1">
    <citation type="submission" date="2014-03" db="EMBL/GenBank/DDBJ databases">
        <title>The draft genome sequence of Marivita geojedonensis KCTC 23882.</title>
        <authorList>
            <person name="Lai Q."/>
            <person name="Shao Z."/>
        </authorList>
    </citation>
    <scope>NUCLEOTIDE SEQUENCE [LARGE SCALE GENOMIC DNA]</scope>
    <source>
        <strain evidence="12 13">DPG-138</strain>
    </source>
</reference>
<sequence length="324" mass="34288">MASNILHPSRRSALGLIGAALCVPKTCYASATRENAGAAFGTHWRLLAGEQVEIAELVPEIKALYADIDARFSPWRPDSTISRFNAFAEHRLTDPDLASVTAAALNIARQSEGAFDPTVGPLVAQWGFGPIRSGGAPDWRSVLVSDAGVVKQRPELTLDLCGIAKGWALDRTAQLARSAGATDMLLDLGGEFIAVGQHPDGRDWQVAVESPLNLQELSAVLRLPSGMAVATSGVRTQSYVLNGRLYSHIIDPASRSPVTGRLRSVTVMAATAMMADGWATALFAAGEVAGPDLAKTWDVSALFLIEDDSGLQQVSTGEISDVLL</sequence>
<dbReference type="InterPro" id="IPR003374">
    <property type="entry name" value="ApbE-like_sf"/>
</dbReference>
<gene>
    <name evidence="12" type="ORF">MGEO_00850</name>
</gene>
<dbReference type="EC" id="2.7.1.180" evidence="1 10"/>
<dbReference type="InterPro" id="IPR024932">
    <property type="entry name" value="ApbE"/>
</dbReference>
<keyword evidence="4 10" id="KW-0808">Transferase</keyword>
<dbReference type="Gene3D" id="3.10.520.10">
    <property type="entry name" value="ApbE-like domains"/>
    <property type="match status" value="1"/>
</dbReference>